<dbReference type="PROSITE" id="PS50089">
    <property type="entry name" value="ZF_RING_2"/>
    <property type="match status" value="1"/>
</dbReference>
<comment type="caution">
    <text evidence="17">The sequence shown here is derived from an EMBL/GenBank/DDBJ whole genome shotgun (WGS) entry which is preliminary data.</text>
</comment>
<evidence type="ECO:0000313" key="17">
    <source>
        <dbReference type="EMBL" id="KAJ8504243.1"/>
    </source>
</evidence>
<dbReference type="AlphaFoldDB" id="A0AAV8RFX4"/>
<sequence length="276" mass="29400">MSEPADQVMGRRPGDTPAASIGSREMIAAVIFLCSAIVFFFFVYLYARRYLRRPDAALRGRFRARFIFVAADLSLGPDTGGGLDFAALRSLPVTVYRAADFEEGLECAVCLSELADGEEARMLPSCSHGFHLECIDMWLLSHSTCPLCRTPVGVEPSMNPDSGAESTQAPPPDTSPVLPANVLIWGIQNQVNAGNSCSPEGPSSSSGALAIEIPSRFAVEVTKSPVSTRLNSLRTLWSQGKSTAGSSCSPRGGDIEQGSESFTEGVVHRPKSPANS</sequence>
<evidence type="ECO:0000256" key="4">
    <source>
        <dbReference type="ARBA" id="ARBA00012483"/>
    </source>
</evidence>
<keyword evidence="5" id="KW-0808">Transferase</keyword>
<keyword evidence="10" id="KW-0862">Zinc</keyword>
<comment type="subcellular location">
    <subcellularLocation>
        <location evidence="2">Membrane</location>
        <topology evidence="2">Single-pass membrane protein</topology>
    </subcellularLocation>
</comment>
<dbReference type="SMART" id="SM00184">
    <property type="entry name" value="RING"/>
    <property type="match status" value="1"/>
</dbReference>
<feature type="compositionally biased region" description="Polar residues" evidence="14">
    <location>
        <begin position="238"/>
        <end position="249"/>
    </location>
</feature>
<dbReference type="InterPro" id="IPR044600">
    <property type="entry name" value="ATL1/ATL16-like"/>
</dbReference>
<evidence type="ECO:0000256" key="10">
    <source>
        <dbReference type="ARBA" id="ARBA00022833"/>
    </source>
</evidence>
<dbReference type="Proteomes" id="UP001222027">
    <property type="component" value="Unassembled WGS sequence"/>
</dbReference>
<dbReference type="GO" id="GO:0008270">
    <property type="term" value="F:zinc ion binding"/>
    <property type="evidence" value="ECO:0007669"/>
    <property type="project" value="UniProtKB-KW"/>
</dbReference>
<evidence type="ECO:0000256" key="12">
    <source>
        <dbReference type="ARBA" id="ARBA00023136"/>
    </source>
</evidence>
<feature type="domain" description="RING-type" evidence="16">
    <location>
        <begin position="107"/>
        <end position="149"/>
    </location>
</feature>
<evidence type="ECO:0000256" key="13">
    <source>
        <dbReference type="PROSITE-ProRule" id="PRU00175"/>
    </source>
</evidence>
<dbReference type="FunFam" id="3.30.40.10:FF:000457">
    <property type="entry name" value="RING-H2 finger protein ATL3"/>
    <property type="match status" value="1"/>
</dbReference>
<comment type="pathway">
    <text evidence="3">Protein modification; protein ubiquitination.</text>
</comment>
<proteinExistence type="predicted"/>
<keyword evidence="6 15" id="KW-0812">Transmembrane</keyword>
<dbReference type="SUPFAM" id="SSF57850">
    <property type="entry name" value="RING/U-box"/>
    <property type="match status" value="1"/>
</dbReference>
<evidence type="ECO:0000256" key="2">
    <source>
        <dbReference type="ARBA" id="ARBA00004167"/>
    </source>
</evidence>
<evidence type="ECO:0000256" key="11">
    <source>
        <dbReference type="ARBA" id="ARBA00022989"/>
    </source>
</evidence>
<evidence type="ECO:0000256" key="15">
    <source>
        <dbReference type="SAM" id="Phobius"/>
    </source>
</evidence>
<dbReference type="CDD" id="cd16461">
    <property type="entry name" value="RING-H2_EL5-like"/>
    <property type="match status" value="1"/>
</dbReference>
<accession>A0AAV8RFX4</accession>
<evidence type="ECO:0000256" key="6">
    <source>
        <dbReference type="ARBA" id="ARBA00022692"/>
    </source>
</evidence>
<keyword evidence="18" id="KW-1185">Reference proteome</keyword>
<dbReference type="EMBL" id="JAQQAF010000002">
    <property type="protein sequence ID" value="KAJ8504243.1"/>
    <property type="molecule type" value="Genomic_DNA"/>
</dbReference>
<feature type="region of interest" description="Disordered" evidence="14">
    <location>
        <begin position="238"/>
        <end position="276"/>
    </location>
</feature>
<evidence type="ECO:0000256" key="7">
    <source>
        <dbReference type="ARBA" id="ARBA00022723"/>
    </source>
</evidence>
<gene>
    <name evidence="17" type="ORF">OPV22_005129</name>
</gene>
<dbReference type="PANTHER" id="PTHR46913">
    <property type="entry name" value="RING-H2 FINGER PROTEIN ATL16"/>
    <property type="match status" value="1"/>
</dbReference>
<evidence type="ECO:0000256" key="8">
    <source>
        <dbReference type="ARBA" id="ARBA00022771"/>
    </source>
</evidence>
<dbReference type="GO" id="GO:0016020">
    <property type="term" value="C:membrane"/>
    <property type="evidence" value="ECO:0007669"/>
    <property type="project" value="UniProtKB-SubCell"/>
</dbReference>
<dbReference type="EC" id="2.3.2.27" evidence="4"/>
<keyword evidence="9" id="KW-0833">Ubl conjugation pathway</keyword>
<dbReference type="InterPro" id="IPR013083">
    <property type="entry name" value="Znf_RING/FYVE/PHD"/>
</dbReference>
<feature type="transmembrane region" description="Helical" evidence="15">
    <location>
        <begin position="26"/>
        <end position="47"/>
    </location>
</feature>
<dbReference type="GO" id="GO:0016567">
    <property type="term" value="P:protein ubiquitination"/>
    <property type="evidence" value="ECO:0007669"/>
    <property type="project" value="InterPro"/>
</dbReference>
<evidence type="ECO:0000256" key="9">
    <source>
        <dbReference type="ARBA" id="ARBA00022786"/>
    </source>
</evidence>
<reference evidence="17 18" key="1">
    <citation type="submission" date="2022-12" db="EMBL/GenBank/DDBJ databases">
        <title>Chromosome-scale assembly of the Ensete ventricosum genome.</title>
        <authorList>
            <person name="Dussert Y."/>
            <person name="Stocks J."/>
            <person name="Wendawek A."/>
            <person name="Woldeyes F."/>
            <person name="Nichols R.A."/>
            <person name="Borrell J.S."/>
        </authorList>
    </citation>
    <scope>NUCLEOTIDE SEQUENCE [LARGE SCALE GENOMIC DNA]</scope>
    <source>
        <strain evidence="18">cv. Maze</strain>
        <tissue evidence="17">Seeds</tissue>
    </source>
</reference>
<keyword evidence="7" id="KW-0479">Metal-binding</keyword>
<dbReference type="InterPro" id="IPR001841">
    <property type="entry name" value="Znf_RING"/>
</dbReference>
<dbReference type="Pfam" id="PF13639">
    <property type="entry name" value="zf-RING_2"/>
    <property type="match status" value="1"/>
</dbReference>
<evidence type="ECO:0000256" key="3">
    <source>
        <dbReference type="ARBA" id="ARBA00004906"/>
    </source>
</evidence>
<keyword evidence="11 15" id="KW-1133">Transmembrane helix</keyword>
<organism evidence="17 18">
    <name type="scientific">Ensete ventricosum</name>
    <name type="common">Abyssinian banana</name>
    <name type="synonym">Musa ensete</name>
    <dbReference type="NCBI Taxonomy" id="4639"/>
    <lineage>
        <taxon>Eukaryota</taxon>
        <taxon>Viridiplantae</taxon>
        <taxon>Streptophyta</taxon>
        <taxon>Embryophyta</taxon>
        <taxon>Tracheophyta</taxon>
        <taxon>Spermatophyta</taxon>
        <taxon>Magnoliopsida</taxon>
        <taxon>Liliopsida</taxon>
        <taxon>Zingiberales</taxon>
        <taxon>Musaceae</taxon>
        <taxon>Ensete</taxon>
    </lineage>
</organism>
<evidence type="ECO:0000259" key="16">
    <source>
        <dbReference type="PROSITE" id="PS50089"/>
    </source>
</evidence>
<keyword evidence="8 13" id="KW-0863">Zinc-finger</keyword>
<evidence type="ECO:0000313" key="18">
    <source>
        <dbReference type="Proteomes" id="UP001222027"/>
    </source>
</evidence>
<evidence type="ECO:0000256" key="1">
    <source>
        <dbReference type="ARBA" id="ARBA00000900"/>
    </source>
</evidence>
<dbReference type="Gene3D" id="3.30.40.10">
    <property type="entry name" value="Zinc/RING finger domain, C3HC4 (zinc finger)"/>
    <property type="match status" value="1"/>
</dbReference>
<keyword evidence="12 15" id="KW-0472">Membrane</keyword>
<name>A0AAV8RFX4_ENSVE</name>
<protein>
    <recommendedName>
        <fullName evidence="4">RING-type E3 ubiquitin transferase</fullName>
        <ecNumber evidence="4">2.3.2.27</ecNumber>
    </recommendedName>
</protein>
<evidence type="ECO:0000256" key="14">
    <source>
        <dbReference type="SAM" id="MobiDB-lite"/>
    </source>
</evidence>
<dbReference type="GO" id="GO:0061630">
    <property type="term" value="F:ubiquitin protein ligase activity"/>
    <property type="evidence" value="ECO:0007669"/>
    <property type="project" value="UniProtKB-EC"/>
</dbReference>
<evidence type="ECO:0000256" key="5">
    <source>
        <dbReference type="ARBA" id="ARBA00022679"/>
    </source>
</evidence>
<dbReference type="PANTHER" id="PTHR46913:SF1">
    <property type="entry name" value="RING-H2 FINGER PROTEIN ATL16"/>
    <property type="match status" value="1"/>
</dbReference>
<comment type="catalytic activity">
    <reaction evidence="1">
        <text>S-ubiquitinyl-[E2 ubiquitin-conjugating enzyme]-L-cysteine + [acceptor protein]-L-lysine = [E2 ubiquitin-conjugating enzyme]-L-cysteine + N(6)-ubiquitinyl-[acceptor protein]-L-lysine.</text>
        <dbReference type="EC" id="2.3.2.27"/>
    </reaction>
</comment>